<protein>
    <submittedName>
        <fullName evidence="1">Uncharacterized protein</fullName>
    </submittedName>
</protein>
<dbReference type="EMBL" id="CAXAMN010010313">
    <property type="protein sequence ID" value="CAK9031424.1"/>
    <property type="molecule type" value="Genomic_DNA"/>
</dbReference>
<comment type="caution">
    <text evidence="1">The sequence shown here is derived from an EMBL/GenBank/DDBJ whole genome shotgun (WGS) entry which is preliminary data.</text>
</comment>
<reference evidence="1 2" key="1">
    <citation type="submission" date="2024-02" db="EMBL/GenBank/DDBJ databases">
        <authorList>
            <person name="Chen Y."/>
            <person name="Shah S."/>
            <person name="Dougan E. K."/>
            <person name="Thang M."/>
            <person name="Chan C."/>
        </authorList>
    </citation>
    <scope>NUCLEOTIDE SEQUENCE [LARGE SCALE GENOMIC DNA]</scope>
</reference>
<evidence type="ECO:0000313" key="2">
    <source>
        <dbReference type="Proteomes" id="UP001642484"/>
    </source>
</evidence>
<name>A0ABP0KX63_9DINO</name>
<dbReference type="Proteomes" id="UP001642484">
    <property type="component" value="Unassembled WGS sequence"/>
</dbReference>
<proteinExistence type="predicted"/>
<keyword evidence="2" id="KW-1185">Reference proteome</keyword>
<accession>A0ABP0KX63</accession>
<organism evidence="1 2">
    <name type="scientific">Durusdinium trenchii</name>
    <dbReference type="NCBI Taxonomy" id="1381693"/>
    <lineage>
        <taxon>Eukaryota</taxon>
        <taxon>Sar</taxon>
        <taxon>Alveolata</taxon>
        <taxon>Dinophyceae</taxon>
        <taxon>Suessiales</taxon>
        <taxon>Symbiodiniaceae</taxon>
        <taxon>Durusdinium</taxon>
    </lineage>
</organism>
<evidence type="ECO:0000313" key="1">
    <source>
        <dbReference type="EMBL" id="CAK9031424.1"/>
    </source>
</evidence>
<gene>
    <name evidence="1" type="ORF">CCMP2556_LOCUS18280</name>
</gene>
<sequence length="139" mass="14826">MNQDSQTCSCSLHVTIATLLLPAAPIAALGSWRSDWALWGGFPKKIGNVQELPAWCARSILTIIKDAATIASNAENDLKRCQDEDLVGMKCAAPATKAVRAASNAGKYMAEFEVRGCDQQRARGYFGVLYTNGGGSMGI</sequence>